<dbReference type="VEuPathDB" id="TrichDB:TRFO_13940"/>
<reference evidence="1" key="1">
    <citation type="submission" date="2016-10" db="EMBL/GenBank/DDBJ databases">
        <authorList>
            <person name="Benchimol M."/>
            <person name="Almeida L.G."/>
            <person name="Vasconcelos A.T."/>
            <person name="Perreira-Neves A."/>
            <person name="Rosa I.A."/>
            <person name="Tasca T."/>
            <person name="Bogo M.R."/>
            <person name="de Souza W."/>
        </authorList>
    </citation>
    <scope>NUCLEOTIDE SEQUENCE [LARGE SCALE GENOMIC DNA]</scope>
    <source>
        <strain evidence="1">K</strain>
    </source>
</reference>
<keyword evidence="2" id="KW-1185">Reference proteome</keyword>
<organism evidence="1 2">
    <name type="scientific">Tritrichomonas foetus</name>
    <dbReference type="NCBI Taxonomy" id="1144522"/>
    <lineage>
        <taxon>Eukaryota</taxon>
        <taxon>Metamonada</taxon>
        <taxon>Parabasalia</taxon>
        <taxon>Tritrichomonadida</taxon>
        <taxon>Tritrichomonadidae</taxon>
        <taxon>Tritrichomonas</taxon>
    </lineage>
</organism>
<proteinExistence type="predicted"/>
<sequence length="277" mass="31996">MESNKFIACIIPIAQQVLSDIQSIPQLESCQNIENEIFHRFYARLLSNNFNVASTAFLLTSYGRKYFRYMNQDKGIRGYSSQEAATEMPTLWTNTNNDPLFCEDSSLLFEMLEKCDFQIMQEYEANNLSGTNIEDIPYETSIMQDSNESFDNDTGQNTEEKQDEIINPVQDANAETIPISKMDKSYKQIYETMKEEPLNSLSENLIKKLYTDTEKVLTNLDTALGITFDVKRMLNRLITCTENEFPFRFQLSNSSSSQMWDTALLYPELRDFATLAK</sequence>
<dbReference type="GeneID" id="94832241"/>
<accession>A0A1J4KWJ9</accession>
<dbReference type="EMBL" id="MLAK01000207">
    <property type="protein sequence ID" value="OHT15619.1"/>
    <property type="molecule type" value="Genomic_DNA"/>
</dbReference>
<comment type="caution">
    <text evidence="1">The sequence shown here is derived from an EMBL/GenBank/DDBJ whole genome shotgun (WGS) entry which is preliminary data.</text>
</comment>
<protein>
    <submittedName>
        <fullName evidence="1">Uncharacterized protein</fullName>
    </submittedName>
</protein>
<dbReference type="RefSeq" id="XP_068368755.1">
    <property type="nucleotide sequence ID" value="XM_068497537.1"/>
</dbReference>
<evidence type="ECO:0000313" key="2">
    <source>
        <dbReference type="Proteomes" id="UP000179807"/>
    </source>
</evidence>
<dbReference type="AlphaFoldDB" id="A0A1J4KWJ9"/>
<dbReference type="Proteomes" id="UP000179807">
    <property type="component" value="Unassembled WGS sequence"/>
</dbReference>
<gene>
    <name evidence="1" type="ORF">TRFO_13940</name>
</gene>
<evidence type="ECO:0000313" key="1">
    <source>
        <dbReference type="EMBL" id="OHT15619.1"/>
    </source>
</evidence>
<name>A0A1J4KWJ9_9EUKA</name>